<gene>
    <name evidence="2" type="ordered locus">Oter_0727</name>
</gene>
<name>B1ZUH3_OPITP</name>
<dbReference type="AlphaFoldDB" id="B1ZUH3"/>
<dbReference type="EMBL" id="CP001032">
    <property type="protein sequence ID" value="ACB74016.1"/>
    <property type="molecule type" value="Genomic_DNA"/>
</dbReference>
<feature type="compositionally biased region" description="Low complexity" evidence="1">
    <location>
        <begin position="581"/>
        <end position="590"/>
    </location>
</feature>
<protein>
    <recommendedName>
        <fullName evidence="4">DUF4177 domain-containing protein</fullName>
    </recommendedName>
</protein>
<dbReference type="STRING" id="452637.Oter_0727"/>
<feature type="compositionally biased region" description="Basic and acidic residues" evidence="1">
    <location>
        <begin position="112"/>
        <end position="125"/>
    </location>
</feature>
<evidence type="ECO:0000313" key="2">
    <source>
        <dbReference type="EMBL" id="ACB74016.1"/>
    </source>
</evidence>
<feature type="region of interest" description="Disordered" evidence="1">
    <location>
        <begin position="556"/>
        <end position="590"/>
    </location>
</feature>
<evidence type="ECO:0000313" key="3">
    <source>
        <dbReference type="Proteomes" id="UP000007013"/>
    </source>
</evidence>
<dbReference type="KEGG" id="ote:Oter_0727"/>
<organism evidence="2 3">
    <name type="scientific">Opitutus terrae (strain DSM 11246 / JCM 15787 / PB90-1)</name>
    <dbReference type="NCBI Taxonomy" id="452637"/>
    <lineage>
        <taxon>Bacteria</taxon>
        <taxon>Pseudomonadati</taxon>
        <taxon>Verrucomicrobiota</taxon>
        <taxon>Opitutia</taxon>
        <taxon>Opitutales</taxon>
        <taxon>Opitutaceae</taxon>
        <taxon>Opitutus</taxon>
    </lineage>
</organism>
<evidence type="ECO:0000256" key="1">
    <source>
        <dbReference type="SAM" id="MobiDB-lite"/>
    </source>
</evidence>
<feature type="region of interest" description="Disordered" evidence="1">
    <location>
        <begin position="106"/>
        <end position="140"/>
    </location>
</feature>
<dbReference type="Proteomes" id="UP000007013">
    <property type="component" value="Chromosome"/>
</dbReference>
<accession>B1ZUH3</accession>
<sequence>MALWEYKVITSGKGGFATPALLEKFLNDLGREEWEIIDFRSAPENPLAFTGLARRPTQRDWTLEDAAAAAAKAEAEKLRAEFSAKFQAATANGAAGEEKTPSFLEETIAPEDGFRKPIDTSRDSDPEAAEEDAAEKSEWDALEAEDELPSFFDALKPHMRRNQRGPGMSVGTDYLAKKWGLDESDIKNALVECGLQIPADENAKPVYVEYDGDLYWVNINRRGEVWINTREKPRPVFRVVQATKLAPEAAEEVKTADEQPQKSEGRGRRGEERGNRREERPAKTETVRRTDSGEAQPEMPAPAGEKAEAGVAAPAATPDAPSEPLPEGPALLEGIRPLMRRNRRGPGGSGSTSFLARRLRCSEADLMAGFAKLGLVLPATGEPPKNVEIGNEIWWLNQDSRGGVWINGREKRANEKTPPASVGEAAPPATAPAPEVAPTAAETTAPLPLEPAPAATGSATGLTAPAGPAEVDAGKVFPAVRLLLKETRTGSLAGKVDRVASELGRTPEDLTAALVGAGLKVPEKPREKPVFVEHAGEIFWFNRNAKGELWVNAKASKFSDAAAPEGGTEAKRPRRPRSRKPAAPSTEPDV</sequence>
<dbReference type="eggNOG" id="ENOG5030VFI">
    <property type="taxonomic scope" value="Bacteria"/>
</dbReference>
<keyword evidence="3" id="KW-1185">Reference proteome</keyword>
<reference evidence="2 3" key="1">
    <citation type="journal article" date="2011" name="J. Bacteriol.">
        <title>Genome sequence of the verrucomicrobium Opitutus terrae PB90-1, an abundant inhabitant of rice paddy soil ecosystems.</title>
        <authorList>
            <person name="van Passel M.W."/>
            <person name="Kant R."/>
            <person name="Palva A."/>
            <person name="Copeland A."/>
            <person name="Lucas S."/>
            <person name="Lapidus A."/>
            <person name="Glavina del Rio T."/>
            <person name="Pitluck S."/>
            <person name="Goltsman E."/>
            <person name="Clum A."/>
            <person name="Sun H."/>
            <person name="Schmutz J."/>
            <person name="Larimer F.W."/>
            <person name="Land M.L."/>
            <person name="Hauser L."/>
            <person name="Kyrpides N."/>
            <person name="Mikhailova N."/>
            <person name="Richardson P.P."/>
            <person name="Janssen P.H."/>
            <person name="de Vos W.M."/>
            <person name="Smidt H."/>
        </authorList>
    </citation>
    <scope>NUCLEOTIDE SEQUENCE [LARGE SCALE GENOMIC DNA]</scope>
    <source>
        <strain evidence="3">DSM 11246 / JCM 15787 / PB90-1</strain>
    </source>
</reference>
<feature type="compositionally biased region" description="Low complexity" evidence="1">
    <location>
        <begin position="297"/>
        <end position="320"/>
    </location>
</feature>
<dbReference type="HOGENOM" id="CLU_462189_0_0_0"/>
<feature type="compositionally biased region" description="Basic and acidic residues" evidence="1">
    <location>
        <begin position="251"/>
        <end position="292"/>
    </location>
</feature>
<evidence type="ECO:0008006" key="4">
    <source>
        <dbReference type="Google" id="ProtNLM"/>
    </source>
</evidence>
<proteinExistence type="predicted"/>
<feature type="compositionally biased region" description="Low complexity" evidence="1">
    <location>
        <begin position="424"/>
        <end position="456"/>
    </location>
</feature>
<feature type="region of interest" description="Disordered" evidence="1">
    <location>
        <begin position="412"/>
        <end position="457"/>
    </location>
</feature>
<feature type="region of interest" description="Disordered" evidence="1">
    <location>
        <begin position="248"/>
        <end position="330"/>
    </location>
</feature>